<evidence type="ECO:0000256" key="2">
    <source>
        <dbReference type="PIRSR" id="PIRSR005962-1"/>
    </source>
</evidence>
<evidence type="ECO:0000259" key="3">
    <source>
        <dbReference type="Pfam" id="PF07687"/>
    </source>
</evidence>
<dbReference type="InterPro" id="IPR036264">
    <property type="entry name" value="Bact_exopeptidase_dim_dom"/>
</dbReference>
<feature type="binding site" evidence="2">
    <location>
        <position position="102"/>
    </location>
    <ligand>
        <name>Mn(2+)</name>
        <dbReference type="ChEBI" id="CHEBI:29035"/>
        <label>2</label>
    </ligand>
</feature>
<dbReference type="Gene3D" id="3.30.70.360">
    <property type="match status" value="1"/>
</dbReference>
<dbReference type="InterPro" id="IPR011650">
    <property type="entry name" value="Peptidase_M20_dimer"/>
</dbReference>
<dbReference type="GO" id="GO:0050118">
    <property type="term" value="F:N-acetyldiaminopimelate deacetylase activity"/>
    <property type="evidence" value="ECO:0007669"/>
    <property type="project" value="UniProtKB-ARBA"/>
</dbReference>
<dbReference type="NCBIfam" id="TIGR01891">
    <property type="entry name" value="amidohydrolases"/>
    <property type="match status" value="1"/>
</dbReference>
<dbReference type="Proteomes" id="UP000268291">
    <property type="component" value="Unassembled WGS sequence"/>
</dbReference>
<dbReference type="CDD" id="cd03886">
    <property type="entry name" value="M20_Acy1"/>
    <property type="match status" value="1"/>
</dbReference>
<reference evidence="5 7" key="2">
    <citation type="submission" date="2018-12" db="EMBL/GenBank/DDBJ databases">
        <authorList>
            <person name="hu s."/>
            <person name="Xu Y."/>
            <person name="Xu B."/>
            <person name="Li F."/>
        </authorList>
    </citation>
    <scope>NUCLEOTIDE SEQUENCE [LARGE SCALE GENOMIC DNA]</scope>
    <source>
        <strain evidence="5 7">KSW2-17</strain>
    </source>
</reference>
<dbReference type="PIRSF" id="PIRSF005962">
    <property type="entry name" value="Pept_M20D_amidohydro"/>
    <property type="match status" value="1"/>
</dbReference>
<keyword evidence="1 4" id="KW-0378">Hydrolase</keyword>
<dbReference type="InterPro" id="IPR017439">
    <property type="entry name" value="Amidohydrolase"/>
</dbReference>
<dbReference type="PANTHER" id="PTHR11014:SF63">
    <property type="entry name" value="METALLOPEPTIDASE, PUTATIVE (AFU_ORTHOLOGUE AFUA_6G09600)-RELATED"/>
    <property type="match status" value="1"/>
</dbReference>
<feature type="binding site" evidence="2">
    <location>
        <position position="100"/>
    </location>
    <ligand>
        <name>Mn(2+)</name>
        <dbReference type="ChEBI" id="CHEBI:29035"/>
        <label>2</label>
    </ligand>
</feature>
<evidence type="ECO:0000313" key="7">
    <source>
        <dbReference type="Proteomes" id="UP000268291"/>
    </source>
</evidence>
<feature type="domain" description="Peptidase M20 dimerisation" evidence="3">
    <location>
        <begin position="185"/>
        <end position="278"/>
    </location>
</feature>
<evidence type="ECO:0000313" key="6">
    <source>
        <dbReference type="Proteomes" id="UP000241203"/>
    </source>
</evidence>
<organism evidence="4 6">
    <name type="scientific">Labedella gwakjiensis</name>
    <dbReference type="NCBI Taxonomy" id="390269"/>
    <lineage>
        <taxon>Bacteria</taxon>
        <taxon>Bacillati</taxon>
        <taxon>Actinomycetota</taxon>
        <taxon>Actinomycetes</taxon>
        <taxon>Micrococcales</taxon>
        <taxon>Microbacteriaceae</taxon>
        <taxon>Labedella</taxon>
    </lineage>
</organism>
<gene>
    <name evidence="4" type="ORF">CLV49_1833</name>
    <name evidence="5" type="ORF">ELQ93_10055</name>
</gene>
<reference evidence="4 6" key="1">
    <citation type="submission" date="2018-03" db="EMBL/GenBank/DDBJ databases">
        <title>Genomic Encyclopedia of Archaeal and Bacterial Type Strains, Phase II (KMG-II): from individual species to whole genera.</title>
        <authorList>
            <person name="Goeker M."/>
        </authorList>
    </citation>
    <scope>NUCLEOTIDE SEQUENCE [LARGE SCALE GENOMIC DNA]</scope>
    <source>
        <strain evidence="4 6">DSM 21548</strain>
    </source>
</reference>
<comment type="cofactor">
    <cofactor evidence="2">
        <name>Mn(2+)</name>
        <dbReference type="ChEBI" id="CHEBI:29035"/>
    </cofactor>
    <text evidence="2">The Mn(2+) ion enhances activity.</text>
</comment>
<dbReference type="EMBL" id="RZGY01000001">
    <property type="protein sequence ID" value="RUQ87243.1"/>
    <property type="molecule type" value="Genomic_DNA"/>
</dbReference>
<feature type="binding site" evidence="2">
    <location>
        <position position="365"/>
    </location>
    <ligand>
        <name>Mn(2+)</name>
        <dbReference type="ChEBI" id="CHEBI:29035"/>
        <label>2</label>
    </ligand>
</feature>
<evidence type="ECO:0000256" key="1">
    <source>
        <dbReference type="ARBA" id="ARBA00022801"/>
    </source>
</evidence>
<feature type="binding site" evidence="2">
    <location>
        <position position="164"/>
    </location>
    <ligand>
        <name>Mn(2+)</name>
        <dbReference type="ChEBI" id="CHEBI:29035"/>
        <label>2</label>
    </ligand>
</feature>
<dbReference type="EMBL" id="PYAU01000001">
    <property type="protein sequence ID" value="PSL38216.1"/>
    <property type="molecule type" value="Genomic_DNA"/>
</dbReference>
<proteinExistence type="predicted"/>
<dbReference type="Pfam" id="PF01546">
    <property type="entry name" value="Peptidase_M20"/>
    <property type="match status" value="1"/>
</dbReference>
<sequence length="397" mass="40967">MSITTDAQALLPDLVALRRTLHAAPEVGLQLPATQATVLAQLEGLGLEITTGTDTTSVVAVLRGAHEGPVVLLRGDMDGLPVVERTGLEFASTNGAMHACGHDLHTAGLVGAARLLAARRDELHGSVVFMFQPGEEGYGGAKIMIDEGVLDAAGTRPVAAYGIHVTPGVPGVFAMRPGPAMASSSTLHIRIVGEGGHGSLPSSAYDPVPALTETVSALQSMVTRRFSVFDPVVLTVTQLSAGEAINVIPDSASLGATVRALSDESLETLAVETERIASGIAAAHGCRAEVEFDTVYPVTKNDPGTTAGAMMTLSDVFGPGRVQTMPEPRMGSEDFSFVLHEVPGTFVFLQATPAELDPATVAYNHSPRVLFDDSVLGDQAAALAALALSHLGVPASA</sequence>
<dbReference type="InterPro" id="IPR002933">
    <property type="entry name" value="Peptidase_M20"/>
</dbReference>
<accession>A0A2P8GW85</accession>
<evidence type="ECO:0000313" key="4">
    <source>
        <dbReference type="EMBL" id="PSL38216.1"/>
    </source>
</evidence>
<feature type="binding site" evidence="2">
    <location>
        <position position="136"/>
    </location>
    <ligand>
        <name>Mn(2+)</name>
        <dbReference type="ChEBI" id="CHEBI:29035"/>
        <label>2</label>
    </ligand>
</feature>
<dbReference type="SUPFAM" id="SSF55031">
    <property type="entry name" value="Bacterial exopeptidase dimerisation domain"/>
    <property type="match status" value="1"/>
</dbReference>
<keyword evidence="2" id="KW-0479">Metal-binding</keyword>
<dbReference type="GO" id="GO:0046872">
    <property type="term" value="F:metal ion binding"/>
    <property type="evidence" value="ECO:0007669"/>
    <property type="project" value="UniProtKB-KW"/>
</dbReference>
<dbReference type="OrthoDB" id="9777385at2"/>
<dbReference type="Pfam" id="PF07687">
    <property type="entry name" value="M20_dimer"/>
    <property type="match status" value="1"/>
</dbReference>
<keyword evidence="7" id="KW-1185">Reference proteome</keyword>
<name>A0A2P8GW85_9MICO</name>
<dbReference type="FunFam" id="3.30.70.360:FF:000001">
    <property type="entry name" value="N-acetyldiaminopimelate deacetylase"/>
    <property type="match status" value="1"/>
</dbReference>
<evidence type="ECO:0000313" key="5">
    <source>
        <dbReference type="EMBL" id="RUQ87243.1"/>
    </source>
</evidence>
<protein>
    <submittedName>
        <fullName evidence="5">Amidohydrolase</fullName>
    </submittedName>
    <submittedName>
        <fullName evidence="4">Hippurate hydrolase</fullName>
    </submittedName>
</protein>
<dbReference type="GO" id="GO:0019877">
    <property type="term" value="P:diaminopimelate biosynthetic process"/>
    <property type="evidence" value="ECO:0007669"/>
    <property type="project" value="UniProtKB-ARBA"/>
</dbReference>
<dbReference type="AlphaFoldDB" id="A0A2P8GW85"/>
<dbReference type="Gene3D" id="3.40.630.10">
    <property type="entry name" value="Zn peptidases"/>
    <property type="match status" value="1"/>
</dbReference>
<dbReference type="Proteomes" id="UP000241203">
    <property type="component" value="Unassembled WGS sequence"/>
</dbReference>
<dbReference type="SUPFAM" id="SSF53187">
    <property type="entry name" value="Zn-dependent exopeptidases"/>
    <property type="match status" value="1"/>
</dbReference>
<dbReference type="RefSeq" id="WP_106563261.1">
    <property type="nucleotide sequence ID" value="NZ_PYAU01000001.1"/>
</dbReference>
<dbReference type="PANTHER" id="PTHR11014">
    <property type="entry name" value="PEPTIDASE M20 FAMILY MEMBER"/>
    <property type="match status" value="1"/>
</dbReference>
<comment type="caution">
    <text evidence="4">The sequence shown here is derived from an EMBL/GenBank/DDBJ whole genome shotgun (WGS) entry which is preliminary data.</text>
</comment>
<keyword evidence="2" id="KW-0464">Manganese</keyword>